<evidence type="ECO:0000313" key="3">
    <source>
        <dbReference type="Proteomes" id="UP000299084"/>
    </source>
</evidence>
<proteinExistence type="predicted"/>
<reference evidence="2" key="1">
    <citation type="submission" date="2014-12" db="EMBL/GenBank/DDBJ databases">
        <authorList>
            <person name="Fitak R."/>
            <person name="Mohandesan E."/>
            <person name="Burger P.A."/>
            <person name="Jukka C."/>
        </authorList>
    </citation>
    <scope>NUCLEOTIDE SEQUENCE</scope>
    <source>
        <strain evidence="2">Drom800</strain>
        <tissue evidence="2">Blood</tissue>
    </source>
</reference>
<dbReference type="EMBL" id="JWIN03000007">
    <property type="protein sequence ID" value="KAB1275929.1"/>
    <property type="molecule type" value="Genomic_DNA"/>
</dbReference>
<feature type="non-terminal residue" evidence="2">
    <location>
        <position position="1"/>
    </location>
</feature>
<organism evidence="2 3">
    <name type="scientific">Camelus dromedarius</name>
    <name type="common">Dromedary</name>
    <name type="synonym">Arabian camel</name>
    <dbReference type="NCBI Taxonomy" id="9838"/>
    <lineage>
        <taxon>Eukaryota</taxon>
        <taxon>Metazoa</taxon>
        <taxon>Chordata</taxon>
        <taxon>Craniata</taxon>
        <taxon>Vertebrata</taxon>
        <taxon>Euteleostomi</taxon>
        <taxon>Mammalia</taxon>
        <taxon>Eutheria</taxon>
        <taxon>Laurasiatheria</taxon>
        <taxon>Artiodactyla</taxon>
        <taxon>Tylopoda</taxon>
        <taxon>Camelidae</taxon>
        <taxon>Camelus</taxon>
    </lineage>
</organism>
<sequence length="247" mass="24910">LPGLRIRVRWTQQLCSSATAVAASASCAKPVTSGTLSAPPTRAGAPFAAGSPSSPAPARRPGGGCWGRGYALGGPRRTLCEPEAPAARLRLGGLPTSFSGHRAASLGGGEEGAVALASSSRSSPAHAPVLRAPARAQPGPPSFPPPPPALPLARPPPPPHQSSSRPPPAPDSLLPEREAAGTAAARPPTRKLFRRQPRGCKGCEPGSDLFAPVAAGGKAKALEDLSPLVSGEGEGCIALRCEERKGQ</sequence>
<feature type="compositionally biased region" description="Low complexity" evidence="1">
    <location>
        <begin position="115"/>
        <end position="137"/>
    </location>
</feature>
<evidence type="ECO:0000256" key="1">
    <source>
        <dbReference type="SAM" id="MobiDB-lite"/>
    </source>
</evidence>
<gene>
    <name evidence="2" type="ORF">Cadr_000007938</name>
</gene>
<name>A0A5N4DXU2_CAMDR</name>
<dbReference type="AlphaFoldDB" id="A0A5N4DXU2"/>
<keyword evidence="3" id="KW-1185">Reference proteome</keyword>
<feature type="compositionally biased region" description="Pro residues" evidence="1">
    <location>
        <begin position="138"/>
        <end position="170"/>
    </location>
</feature>
<feature type="compositionally biased region" description="Basic residues" evidence="1">
    <location>
        <begin position="188"/>
        <end position="198"/>
    </location>
</feature>
<evidence type="ECO:0000313" key="2">
    <source>
        <dbReference type="EMBL" id="KAB1275929.1"/>
    </source>
</evidence>
<dbReference type="EMBL" id="JWIN03000007">
    <property type="protein sequence ID" value="KAB1275930.1"/>
    <property type="molecule type" value="Genomic_DNA"/>
</dbReference>
<comment type="caution">
    <text evidence="2">The sequence shown here is derived from an EMBL/GenBank/DDBJ whole genome shotgun (WGS) entry which is preliminary data.</text>
</comment>
<reference evidence="2 3" key="2">
    <citation type="journal article" date="2019" name="Mol. Ecol. Resour.">
        <title>Improving Illumina assemblies with Hi-C and long reads: an example with the North African dromedary.</title>
        <authorList>
            <person name="Elbers J.P."/>
            <person name="Rogers M.F."/>
            <person name="Perelman P.L."/>
            <person name="Proskuryakova A.A."/>
            <person name="Serdyukova N.A."/>
            <person name="Johnson W.E."/>
            <person name="Horin P."/>
            <person name="Corander J."/>
            <person name="Murphy D."/>
            <person name="Burger P.A."/>
        </authorList>
    </citation>
    <scope>NUCLEOTIDE SEQUENCE [LARGE SCALE GENOMIC DNA]</scope>
    <source>
        <strain evidence="2">Drom800</strain>
        <tissue evidence="2">Blood</tissue>
    </source>
</reference>
<accession>A0A5N4DXU2</accession>
<feature type="region of interest" description="Disordered" evidence="1">
    <location>
        <begin position="30"/>
        <end position="62"/>
    </location>
</feature>
<feature type="compositionally biased region" description="Low complexity" evidence="1">
    <location>
        <begin position="42"/>
        <end position="60"/>
    </location>
</feature>
<dbReference type="Proteomes" id="UP000299084">
    <property type="component" value="Unassembled WGS sequence"/>
</dbReference>
<protein>
    <submittedName>
        <fullName evidence="2">Uncharacterized protein</fullName>
    </submittedName>
</protein>
<feature type="region of interest" description="Disordered" evidence="1">
    <location>
        <begin position="115"/>
        <end position="203"/>
    </location>
</feature>